<dbReference type="Pfam" id="PF01037">
    <property type="entry name" value="AsnC_trans_reg"/>
    <property type="match status" value="1"/>
</dbReference>
<evidence type="ECO:0000256" key="2">
    <source>
        <dbReference type="ARBA" id="ARBA00023125"/>
    </source>
</evidence>
<dbReference type="InterPro" id="IPR036388">
    <property type="entry name" value="WH-like_DNA-bd_sf"/>
</dbReference>
<keyword evidence="2" id="KW-0238">DNA-binding</keyword>
<feature type="domain" description="HTH asnC-type" evidence="4">
    <location>
        <begin position="11"/>
        <end position="72"/>
    </location>
</feature>
<dbReference type="GO" id="GO:0043200">
    <property type="term" value="P:response to amino acid"/>
    <property type="evidence" value="ECO:0007669"/>
    <property type="project" value="TreeGrafter"/>
</dbReference>
<dbReference type="PANTHER" id="PTHR30154:SF34">
    <property type="entry name" value="TRANSCRIPTIONAL REGULATOR AZLB"/>
    <property type="match status" value="1"/>
</dbReference>
<dbReference type="InterPro" id="IPR019887">
    <property type="entry name" value="Tscrpt_reg_AsnC/Lrp_C"/>
</dbReference>
<accession>A0A830GEH6</accession>
<sequence length="172" mass="18949">MSKQTTGDVDLDETDLELLEYIESDFDVSLETLSDHLELSKSAIHYRLNKLREDGVVTGTTADLDPLAFGLDMVALTQVTVVHESGYSDALGARLSAVSGVEQVYYTMGDVDFVLVVRVQDREQMNDVIEEVIAIDGVNQTSSRFVMDEIRGDEGTVENLREDALEALRGGD</sequence>
<dbReference type="AlphaFoldDB" id="A0A830GEH6"/>
<keyword evidence="6" id="KW-1185">Reference proteome</keyword>
<dbReference type="InterPro" id="IPR011991">
    <property type="entry name" value="ArsR-like_HTH"/>
</dbReference>
<reference evidence="5 6" key="1">
    <citation type="journal article" date="2019" name="Int. J. Syst. Evol. Microbiol.">
        <title>The Global Catalogue of Microorganisms (GCM) 10K type strain sequencing project: providing services to taxonomists for standard genome sequencing and annotation.</title>
        <authorList>
            <consortium name="The Broad Institute Genomics Platform"/>
            <consortium name="The Broad Institute Genome Sequencing Center for Infectious Disease"/>
            <person name="Wu L."/>
            <person name="Ma J."/>
        </authorList>
    </citation>
    <scope>NUCLEOTIDE SEQUENCE [LARGE SCALE GENOMIC DNA]</scope>
    <source>
        <strain evidence="5 6">JCM 16331</strain>
    </source>
</reference>
<dbReference type="Pfam" id="PF13412">
    <property type="entry name" value="HTH_24"/>
    <property type="match status" value="1"/>
</dbReference>
<dbReference type="OrthoDB" id="183514at2157"/>
<keyword evidence="1" id="KW-0805">Transcription regulation</keyword>
<protein>
    <submittedName>
        <fullName evidence="5">Transcriptional regulator</fullName>
    </submittedName>
</protein>
<dbReference type="InterPro" id="IPR036390">
    <property type="entry name" value="WH_DNA-bd_sf"/>
</dbReference>
<dbReference type="CDD" id="cd00090">
    <property type="entry name" value="HTH_ARSR"/>
    <property type="match status" value="1"/>
</dbReference>
<dbReference type="InterPro" id="IPR011008">
    <property type="entry name" value="Dimeric_a/b-barrel"/>
</dbReference>
<dbReference type="PRINTS" id="PR00033">
    <property type="entry name" value="HTHASNC"/>
</dbReference>
<keyword evidence="3" id="KW-0804">Transcription</keyword>
<comment type="caution">
    <text evidence="5">The sequence shown here is derived from an EMBL/GenBank/DDBJ whole genome shotgun (WGS) entry which is preliminary data.</text>
</comment>
<proteinExistence type="predicted"/>
<dbReference type="PROSITE" id="PS50956">
    <property type="entry name" value="HTH_ASNC_2"/>
    <property type="match status" value="1"/>
</dbReference>
<dbReference type="Proteomes" id="UP000608850">
    <property type="component" value="Unassembled WGS sequence"/>
</dbReference>
<evidence type="ECO:0000313" key="5">
    <source>
        <dbReference type="EMBL" id="GGN21238.1"/>
    </source>
</evidence>
<dbReference type="SUPFAM" id="SSF54909">
    <property type="entry name" value="Dimeric alpha+beta barrel"/>
    <property type="match status" value="1"/>
</dbReference>
<organism evidence="5 6">
    <name type="scientific">Halarchaeum nitratireducens</name>
    <dbReference type="NCBI Taxonomy" id="489913"/>
    <lineage>
        <taxon>Archaea</taxon>
        <taxon>Methanobacteriati</taxon>
        <taxon>Methanobacteriota</taxon>
        <taxon>Stenosarchaea group</taxon>
        <taxon>Halobacteria</taxon>
        <taxon>Halobacteriales</taxon>
        <taxon>Halobacteriaceae</taxon>
    </lineage>
</organism>
<dbReference type="InterPro" id="IPR000485">
    <property type="entry name" value="AsnC-type_HTH_dom"/>
</dbReference>
<gene>
    <name evidence="5" type="ORF">GCM10009021_23150</name>
</gene>
<dbReference type="SMART" id="SM00344">
    <property type="entry name" value="HTH_ASNC"/>
    <property type="match status" value="1"/>
</dbReference>
<name>A0A830GEH6_9EURY</name>
<dbReference type="GO" id="GO:0043565">
    <property type="term" value="F:sequence-specific DNA binding"/>
    <property type="evidence" value="ECO:0007669"/>
    <property type="project" value="InterPro"/>
</dbReference>
<evidence type="ECO:0000259" key="4">
    <source>
        <dbReference type="PROSITE" id="PS50956"/>
    </source>
</evidence>
<dbReference type="EMBL" id="BMOQ01000006">
    <property type="protein sequence ID" value="GGN21238.1"/>
    <property type="molecule type" value="Genomic_DNA"/>
</dbReference>
<dbReference type="GO" id="GO:0005829">
    <property type="term" value="C:cytosol"/>
    <property type="evidence" value="ECO:0007669"/>
    <property type="project" value="TreeGrafter"/>
</dbReference>
<dbReference type="Gene3D" id="1.10.10.10">
    <property type="entry name" value="Winged helix-like DNA-binding domain superfamily/Winged helix DNA-binding domain"/>
    <property type="match status" value="1"/>
</dbReference>
<evidence type="ECO:0000256" key="3">
    <source>
        <dbReference type="ARBA" id="ARBA00023163"/>
    </source>
</evidence>
<dbReference type="InterPro" id="IPR019888">
    <property type="entry name" value="Tscrpt_reg_AsnC-like"/>
</dbReference>
<dbReference type="Gene3D" id="3.30.70.920">
    <property type="match status" value="1"/>
</dbReference>
<evidence type="ECO:0000256" key="1">
    <source>
        <dbReference type="ARBA" id="ARBA00023015"/>
    </source>
</evidence>
<dbReference type="RefSeq" id="WP_188879149.1">
    <property type="nucleotide sequence ID" value="NZ_BMOQ01000006.1"/>
</dbReference>
<dbReference type="SUPFAM" id="SSF46785">
    <property type="entry name" value="Winged helix' DNA-binding domain"/>
    <property type="match status" value="1"/>
</dbReference>
<dbReference type="PANTHER" id="PTHR30154">
    <property type="entry name" value="LEUCINE-RESPONSIVE REGULATORY PROTEIN"/>
    <property type="match status" value="1"/>
</dbReference>
<evidence type="ECO:0000313" key="6">
    <source>
        <dbReference type="Proteomes" id="UP000608850"/>
    </source>
</evidence>